<dbReference type="InterPro" id="IPR036271">
    <property type="entry name" value="Tet_transcr_reg_TetR-rel_C_sf"/>
</dbReference>
<dbReference type="Gene3D" id="1.10.10.60">
    <property type="entry name" value="Homeodomain-like"/>
    <property type="match status" value="1"/>
</dbReference>
<comment type="caution">
    <text evidence="6">The sequence shown here is derived from an EMBL/GenBank/DDBJ whole genome shotgun (WGS) entry which is preliminary data.</text>
</comment>
<accession>A0A846XEL7</accession>
<dbReference type="PROSITE" id="PS50977">
    <property type="entry name" value="HTH_TETR_2"/>
    <property type="match status" value="1"/>
</dbReference>
<dbReference type="EMBL" id="JAAXOO010000002">
    <property type="protein sequence ID" value="NKY33053.1"/>
    <property type="molecule type" value="Genomic_DNA"/>
</dbReference>
<dbReference type="PANTHER" id="PTHR30055:SF148">
    <property type="entry name" value="TETR-FAMILY TRANSCRIPTIONAL REGULATOR"/>
    <property type="match status" value="1"/>
</dbReference>
<dbReference type="Gene3D" id="1.10.357.10">
    <property type="entry name" value="Tetracycline Repressor, domain 2"/>
    <property type="match status" value="1"/>
</dbReference>
<evidence type="ECO:0000259" key="5">
    <source>
        <dbReference type="PROSITE" id="PS50977"/>
    </source>
</evidence>
<feature type="DNA-binding region" description="H-T-H motif" evidence="4">
    <location>
        <begin position="37"/>
        <end position="56"/>
    </location>
</feature>
<dbReference type="Proteomes" id="UP000565715">
    <property type="component" value="Unassembled WGS sequence"/>
</dbReference>
<evidence type="ECO:0000256" key="1">
    <source>
        <dbReference type="ARBA" id="ARBA00023015"/>
    </source>
</evidence>
<keyword evidence="1" id="KW-0805">Transcription regulation</keyword>
<dbReference type="InterPro" id="IPR050109">
    <property type="entry name" value="HTH-type_TetR-like_transc_reg"/>
</dbReference>
<gene>
    <name evidence="6" type="ORF">HGA13_08215</name>
</gene>
<reference evidence="6 7" key="1">
    <citation type="submission" date="2020-04" db="EMBL/GenBank/DDBJ databases">
        <title>MicrobeNet Type strains.</title>
        <authorList>
            <person name="Nicholson A.C."/>
        </authorList>
    </citation>
    <scope>NUCLEOTIDE SEQUENCE [LARGE SCALE GENOMIC DNA]</scope>
    <source>
        <strain evidence="6 7">DSM 45078</strain>
    </source>
</reference>
<keyword evidence="3" id="KW-0804">Transcription</keyword>
<dbReference type="GO" id="GO:0000976">
    <property type="term" value="F:transcription cis-regulatory region binding"/>
    <property type="evidence" value="ECO:0007669"/>
    <property type="project" value="TreeGrafter"/>
</dbReference>
<dbReference type="GO" id="GO:0003700">
    <property type="term" value="F:DNA-binding transcription factor activity"/>
    <property type="evidence" value="ECO:0007669"/>
    <property type="project" value="TreeGrafter"/>
</dbReference>
<name>A0A846XEL7_9NOCA</name>
<evidence type="ECO:0000313" key="6">
    <source>
        <dbReference type="EMBL" id="NKY33053.1"/>
    </source>
</evidence>
<dbReference type="RefSeq" id="WP_068048399.1">
    <property type="nucleotide sequence ID" value="NZ_JAAXOO010000002.1"/>
</dbReference>
<evidence type="ECO:0000256" key="2">
    <source>
        <dbReference type="ARBA" id="ARBA00023125"/>
    </source>
</evidence>
<evidence type="ECO:0000256" key="4">
    <source>
        <dbReference type="PROSITE-ProRule" id="PRU00335"/>
    </source>
</evidence>
<dbReference type="InterPro" id="IPR009057">
    <property type="entry name" value="Homeodomain-like_sf"/>
</dbReference>
<evidence type="ECO:0000313" key="7">
    <source>
        <dbReference type="Proteomes" id="UP000565715"/>
    </source>
</evidence>
<keyword evidence="2 4" id="KW-0238">DNA-binding</keyword>
<dbReference type="Pfam" id="PF00440">
    <property type="entry name" value="TetR_N"/>
    <property type="match status" value="1"/>
</dbReference>
<dbReference type="PANTHER" id="PTHR30055">
    <property type="entry name" value="HTH-TYPE TRANSCRIPTIONAL REGULATOR RUTR"/>
    <property type="match status" value="1"/>
</dbReference>
<dbReference type="Pfam" id="PF16859">
    <property type="entry name" value="TetR_C_11"/>
    <property type="match status" value="1"/>
</dbReference>
<dbReference type="InterPro" id="IPR001647">
    <property type="entry name" value="HTH_TetR"/>
</dbReference>
<dbReference type="SUPFAM" id="SSF46689">
    <property type="entry name" value="Homeodomain-like"/>
    <property type="match status" value="1"/>
</dbReference>
<dbReference type="SUPFAM" id="SSF48498">
    <property type="entry name" value="Tetracyclin repressor-like, C-terminal domain"/>
    <property type="match status" value="1"/>
</dbReference>
<organism evidence="6 7">
    <name type="scientific">Nocardia speluncae</name>
    <dbReference type="NCBI Taxonomy" id="419477"/>
    <lineage>
        <taxon>Bacteria</taxon>
        <taxon>Bacillati</taxon>
        <taxon>Actinomycetota</taxon>
        <taxon>Actinomycetes</taxon>
        <taxon>Mycobacteriales</taxon>
        <taxon>Nocardiaceae</taxon>
        <taxon>Nocardia</taxon>
    </lineage>
</organism>
<dbReference type="AlphaFoldDB" id="A0A846XEL7"/>
<dbReference type="InterPro" id="IPR011075">
    <property type="entry name" value="TetR_C"/>
</dbReference>
<proteinExistence type="predicted"/>
<sequence>MTQRAPSGAAVLKPDVTAAIIRAVLAELVERSYARLSMEGVAKRAGTSKSALYRRWPTKQDMVLAVLADISVPMADVTETGDLRRDMRAAAESMAAWLASEPYAKIIPDLIAEAHRTPALAEAISVSLAKPRRAQLRSLLTRAIDRGDLPADTDMEMAQDLVAALIYWRMVVRQAPAEPRYLDHVTDTALRALRATGTGMREA</sequence>
<evidence type="ECO:0000256" key="3">
    <source>
        <dbReference type="ARBA" id="ARBA00023163"/>
    </source>
</evidence>
<protein>
    <submittedName>
        <fullName evidence="6">TetR/AcrR family transcriptional regulator</fullName>
    </submittedName>
</protein>
<feature type="domain" description="HTH tetR-type" evidence="5">
    <location>
        <begin position="14"/>
        <end position="74"/>
    </location>
</feature>
<keyword evidence="7" id="KW-1185">Reference proteome</keyword>